<dbReference type="PANTHER" id="PTHR39466:SF1">
    <property type="entry name" value="RGS DOMAIN-CONTAINING PROTEIN"/>
    <property type="match status" value="1"/>
</dbReference>
<feature type="compositionally biased region" description="Basic and acidic residues" evidence="1">
    <location>
        <begin position="193"/>
        <end position="204"/>
    </location>
</feature>
<evidence type="ECO:0000256" key="1">
    <source>
        <dbReference type="SAM" id="MobiDB-lite"/>
    </source>
</evidence>
<keyword evidence="2" id="KW-1133">Transmembrane helix</keyword>
<feature type="transmembrane region" description="Helical" evidence="2">
    <location>
        <begin position="338"/>
        <end position="360"/>
    </location>
</feature>
<gene>
    <name evidence="3" type="ORF">LTR82_005542</name>
</gene>
<evidence type="ECO:0000313" key="3">
    <source>
        <dbReference type="EMBL" id="KAK0323182.1"/>
    </source>
</evidence>
<dbReference type="InterPro" id="IPR036305">
    <property type="entry name" value="RGS_sf"/>
</dbReference>
<dbReference type="Gene3D" id="1.10.167.10">
    <property type="entry name" value="Regulator of G-protein Signalling 4, domain 2"/>
    <property type="match status" value="1"/>
</dbReference>
<proteinExistence type="predicted"/>
<dbReference type="Proteomes" id="UP001168146">
    <property type="component" value="Unassembled WGS sequence"/>
</dbReference>
<dbReference type="EMBL" id="JASUXU010000013">
    <property type="protein sequence ID" value="KAK0323182.1"/>
    <property type="molecule type" value="Genomic_DNA"/>
</dbReference>
<sequence length="498" mass="56320">MVHSPTSQATLADALFHRSPLILSLGHSIVRYRFRVATRKPAYHIGTMVYSLTYRRPSHVRSSTSCDSLSGDEKQKSINDSITSESSCMSNGIPEALSFDRIISGAVCPPCTVRDFMNYLRYIEHSAENLQFFLWYRDYCTRWEKLPESEKALAPVWSAEQAEAEVAGNALQARSKRTNPELAAVLKDTDFADRPPQHAVDRTDPFVSTNRSSDDDRKYPMSDYASSMGEDTLASSNVHQSVAGQAFDDAGMKWKPFTLQPYRDEIDHIISVYIAGGSPRELNLSARERQSVLHALQNTTHPTAFRSIVPTVEYSLRKQAHPNFVRWTICNGNRPRVIFARGLGIAGILVGFTVDLLLTLSHASRPWRILPFPAWFIGIATLIAAWKGMCVVLHGLHHRHLRPWELFSDEPAEYGNEKWISQETLTSQSGNSFEDEPWVPRYQKRNVIRKICDRQIWIEEPALRQIQDTIFLQAILAGFVLSCVAVGIFCAVPRGNFY</sequence>
<accession>A0AAN6FRM1</accession>
<evidence type="ECO:0008006" key="5">
    <source>
        <dbReference type="Google" id="ProtNLM"/>
    </source>
</evidence>
<keyword evidence="2" id="KW-0812">Transmembrane</keyword>
<feature type="region of interest" description="Disordered" evidence="1">
    <location>
        <begin position="193"/>
        <end position="219"/>
    </location>
</feature>
<dbReference type="PANTHER" id="PTHR39466">
    <property type="entry name" value="RGS DOMAIN-CONTAINING PROTEIN"/>
    <property type="match status" value="1"/>
</dbReference>
<dbReference type="AlphaFoldDB" id="A0AAN6FRM1"/>
<evidence type="ECO:0000256" key="2">
    <source>
        <dbReference type="SAM" id="Phobius"/>
    </source>
</evidence>
<name>A0AAN6FRM1_9PEZI</name>
<comment type="caution">
    <text evidence="3">The sequence shown here is derived from an EMBL/GenBank/DDBJ whole genome shotgun (WGS) entry which is preliminary data.</text>
</comment>
<feature type="transmembrane region" description="Helical" evidence="2">
    <location>
        <begin position="470"/>
        <end position="492"/>
    </location>
</feature>
<protein>
    <recommendedName>
        <fullName evidence="5">RGS domain-containing protein</fullName>
    </recommendedName>
</protein>
<feature type="transmembrane region" description="Helical" evidence="2">
    <location>
        <begin position="372"/>
        <end position="396"/>
    </location>
</feature>
<reference evidence="3" key="1">
    <citation type="submission" date="2021-12" db="EMBL/GenBank/DDBJ databases">
        <title>Black yeast isolated from Biological Soil Crust.</title>
        <authorList>
            <person name="Kurbessoian T."/>
        </authorList>
    </citation>
    <scope>NUCLEOTIDE SEQUENCE</scope>
    <source>
        <strain evidence="3">CCFEE 5208</strain>
    </source>
</reference>
<keyword evidence="2" id="KW-0472">Membrane</keyword>
<evidence type="ECO:0000313" key="4">
    <source>
        <dbReference type="Proteomes" id="UP001168146"/>
    </source>
</evidence>
<dbReference type="SUPFAM" id="SSF48097">
    <property type="entry name" value="Regulator of G-protein signaling, RGS"/>
    <property type="match status" value="1"/>
</dbReference>
<organism evidence="3 4">
    <name type="scientific">Friedmanniomyces endolithicus</name>
    <dbReference type="NCBI Taxonomy" id="329885"/>
    <lineage>
        <taxon>Eukaryota</taxon>
        <taxon>Fungi</taxon>
        <taxon>Dikarya</taxon>
        <taxon>Ascomycota</taxon>
        <taxon>Pezizomycotina</taxon>
        <taxon>Dothideomycetes</taxon>
        <taxon>Dothideomycetidae</taxon>
        <taxon>Mycosphaerellales</taxon>
        <taxon>Teratosphaeriaceae</taxon>
        <taxon>Friedmanniomyces</taxon>
    </lineage>
</organism>
<dbReference type="InterPro" id="IPR044926">
    <property type="entry name" value="RGS_subdomain_2"/>
</dbReference>